<accession>A0A0F8VGE3</accession>
<reference evidence="1" key="1">
    <citation type="journal article" date="2015" name="Nature">
        <title>Complex archaea that bridge the gap between prokaryotes and eukaryotes.</title>
        <authorList>
            <person name="Spang A."/>
            <person name="Saw J.H."/>
            <person name="Jorgensen S.L."/>
            <person name="Zaremba-Niedzwiedzka K."/>
            <person name="Martijn J."/>
            <person name="Lind A.E."/>
            <person name="van Eijk R."/>
            <person name="Schleper C."/>
            <person name="Guy L."/>
            <person name="Ettema T.J."/>
        </authorList>
    </citation>
    <scope>NUCLEOTIDE SEQUENCE</scope>
</reference>
<proteinExistence type="predicted"/>
<name>A0A0F8VGE3_9ZZZZ</name>
<protein>
    <submittedName>
        <fullName evidence="1">Uncharacterized protein</fullName>
    </submittedName>
</protein>
<sequence>MKVIHREVYQVQFSLGCDPDNIVWGQTFIGVPTKEKITACLKDALESLYGGVCYKPGLPGKEFDILILKQCLFLVSTFEIPEAGLTMSCSLDCHGTIGHITFSKIAQA</sequence>
<dbReference type="EMBL" id="LAZR01070250">
    <property type="protein sequence ID" value="KKK43427.1"/>
    <property type="molecule type" value="Genomic_DNA"/>
</dbReference>
<comment type="caution">
    <text evidence="1">The sequence shown here is derived from an EMBL/GenBank/DDBJ whole genome shotgun (WGS) entry which is preliminary data.</text>
</comment>
<evidence type="ECO:0000313" key="1">
    <source>
        <dbReference type="EMBL" id="KKK43427.1"/>
    </source>
</evidence>
<gene>
    <name evidence="1" type="ORF">LCGC14_3168440</name>
</gene>
<feature type="non-terminal residue" evidence="1">
    <location>
        <position position="108"/>
    </location>
</feature>
<dbReference type="AlphaFoldDB" id="A0A0F8VGE3"/>
<organism evidence="1">
    <name type="scientific">marine sediment metagenome</name>
    <dbReference type="NCBI Taxonomy" id="412755"/>
    <lineage>
        <taxon>unclassified sequences</taxon>
        <taxon>metagenomes</taxon>
        <taxon>ecological metagenomes</taxon>
    </lineage>
</organism>